<keyword evidence="3" id="KW-1185">Reference proteome</keyword>
<dbReference type="Proteomes" id="UP001139207">
    <property type="component" value="Unassembled WGS sequence"/>
</dbReference>
<feature type="region of interest" description="Disordered" evidence="1">
    <location>
        <begin position="231"/>
        <end position="255"/>
    </location>
</feature>
<organism evidence="2 3">
    <name type="scientific">Corynebacterium kalidii</name>
    <dbReference type="NCBI Taxonomy" id="2931982"/>
    <lineage>
        <taxon>Bacteria</taxon>
        <taxon>Bacillati</taxon>
        <taxon>Actinomycetota</taxon>
        <taxon>Actinomycetes</taxon>
        <taxon>Mycobacteriales</taxon>
        <taxon>Corynebacteriaceae</taxon>
        <taxon>Corynebacterium</taxon>
    </lineage>
</organism>
<protein>
    <submittedName>
        <fullName evidence="2">Uncharacterized protein</fullName>
    </submittedName>
</protein>
<dbReference type="RefSeq" id="WP_244804962.1">
    <property type="nucleotide sequence ID" value="NZ_JALIEA010000017.1"/>
</dbReference>
<sequence length="255" mass="28553">MADPAKLLYDQLNSWKVKNNETTATIRSLNTKNGWEQQRLAAQRLLDVEELLHRLRDDGSPMLAAERHLSRWTQMVFGYPKGWTTNGADNLHADSLDVLLTASGTFSIYIPKFEKTGPSDLDNFLDAILAHLKDDSTYLADHARRIIAHLKKLLVDWQALGEFRITDAVKDLERILDELAKKEPQDPFWRRARDATWAWFKKDVMLGAITGATIVALQSGAQSGAEIVQEHVQHQLSSSTQSELSEGADDSAGSS</sequence>
<reference evidence="2" key="1">
    <citation type="submission" date="2022-04" db="EMBL/GenBank/DDBJ databases">
        <title>Corynebacterium kalidii LD5P10.</title>
        <authorList>
            <person name="Sun J.Q."/>
        </authorList>
    </citation>
    <scope>NUCLEOTIDE SEQUENCE</scope>
    <source>
        <strain evidence="2">LD5P10</strain>
    </source>
</reference>
<evidence type="ECO:0000313" key="3">
    <source>
        <dbReference type="Proteomes" id="UP001139207"/>
    </source>
</evidence>
<evidence type="ECO:0000313" key="2">
    <source>
        <dbReference type="EMBL" id="MCJ7859232.1"/>
    </source>
</evidence>
<proteinExistence type="predicted"/>
<evidence type="ECO:0000256" key="1">
    <source>
        <dbReference type="SAM" id="MobiDB-lite"/>
    </source>
</evidence>
<comment type="caution">
    <text evidence="2">The sequence shown here is derived from an EMBL/GenBank/DDBJ whole genome shotgun (WGS) entry which is preliminary data.</text>
</comment>
<dbReference type="EMBL" id="JALIEA010000017">
    <property type="protein sequence ID" value="MCJ7859232.1"/>
    <property type="molecule type" value="Genomic_DNA"/>
</dbReference>
<feature type="compositionally biased region" description="Low complexity" evidence="1">
    <location>
        <begin position="235"/>
        <end position="245"/>
    </location>
</feature>
<accession>A0A9X1WME0</accession>
<name>A0A9X1WME0_9CORY</name>
<dbReference type="AlphaFoldDB" id="A0A9X1WME0"/>
<gene>
    <name evidence="2" type="ORF">MUN33_11000</name>
</gene>